<dbReference type="PANTHER" id="PTHR10217:SF435">
    <property type="entry name" value="POTASSIUM VOLTAGE-GATED CHANNEL PROTEIN EAG"/>
    <property type="match status" value="1"/>
</dbReference>
<dbReference type="OrthoDB" id="312527at2759"/>
<dbReference type="Gene3D" id="1.10.287.70">
    <property type="match status" value="1"/>
</dbReference>
<dbReference type="GO" id="GO:0005886">
    <property type="term" value="C:plasma membrane"/>
    <property type="evidence" value="ECO:0007669"/>
    <property type="project" value="TreeGrafter"/>
</dbReference>
<feature type="transmembrane region" description="Helical" evidence="3">
    <location>
        <begin position="473"/>
        <end position="496"/>
    </location>
</feature>
<feature type="coiled-coil region" evidence="1">
    <location>
        <begin position="1288"/>
        <end position="1318"/>
    </location>
</feature>
<dbReference type="InParanoid" id="Q248D2"/>
<dbReference type="HOGENOM" id="CLU_241430_0_0_1"/>
<dbReference type="GeneID" id="7840776"/>
<feature type="domain" description="Cyclic nucleotide-binding" evidence="4">
    <location>
        <begin position="746"/>
        <end position="848"/>
    </location>
</feature>
<dbReference type="CDD" id="cd00038">
    <property type="entry name" value="CAP_ED"/>
    <property type="match status" value="1"/>
</dbReference>
<keyword evidence="3" id="KW-0812">Transmembrane</keyword>
<feature type="compositionally biased region" description="Basic and acidic residues" evidence="2">
    <location>
        <begin position="25"/>
        <end position="39"/>
    </location>
</feature>
<gene>
    <name evidence="5" type="ORF">TTHERM_00532350</name>
</gene>
<dbReference type="KEGG" id="tet:TTHERM_00532350"/>
<feature type="transmembrane region" description="Helical" evidence="3">
    <location>
        <begin position="569"/>
        <end position="590"/>
    </location>
</feature>
<name>Q248D2_TETTS</name>
<feature type="coiled-coil region" evidence="1">
    <location>
        <begin position="1125"/>
        <end position="1156"/>
    </location>
</feature>
<dbReference type="PROSITE" id="PS50042">
    <property type="entry name" value="CNMP_BINDING_3"/>
    <property type="match status" value="1"/>
</dbReference>
<dbReference type="InterPro" id="IPR013099">
    <property type="entry name" value="K_chnl_dom"/>
</dbReference>
<accession>Q248D2</accession>
<keyword evidence="3" id="KW-1133">Transmembrane helix</keyword>
<proteinExistence type="predicted"/>
<evidence type="ECO:0000256" key="2">
    <source>
        <dbReference type="SAM" id="MobiDB-lite"/>
    </source>
</evidence>
<dbReference type="InterPro" id="IPR018490">
    <property type="entry name" value="cNMP-bd_dom_sf"/>
</dbReference>
<evidence type="ECO:0000259" key="4">
    <source>
        <dbReference type="PROSITE" id="PS50042"/>
    </source>
</evidence>
<feature type="transmembrane region" description="Helical" evidence="3">
    <location>
        <begin position="641"/>
        <end position="664"/>
    </location>
</feature>
<feature type="transmembrane region" description="Helical" evidence="3">
    <location>
        <begin position="610"/>
        <end position="629"/>
    </location>
</feature>
<keyword evidence="6" id="KW-1185">Reference proteome</keyword>
<dbReference type="Pfam" id="PF00027">
    <property type="entry name" value="cNMP_binding"/>
    <property type="match status" value="1"/>
</dbReference>
<dbReference type="SMART" id="SM00100">
    <property type="entry name" value="cNMP"/>
    <property type="match status" value="1"/>
</dbReference>
<dbReference type="InterPro" id="IPR050818">
    <property type="entry name" value="KCNH_animal-type"/>
</dbReference>
<evidence type="ECO:0000313" key="6">
    <source>
        <dbReference type="Proteomes" id="UP000009168"/>
    </source>
</evidence>
<dbReference type="Gene3D" id="2.60.120.10">
    <property type="entry name" value="Jelly Rolls"/>
    <property type="match status" value="1"/>
</dbReference>
<evidence type="ECO:0000313" key="5">
    <source>
        <dbReference type="EMBL" id="EAS04113.2"/>
    </source>
</evidence>
<evidence type="ECO:0000256" key="1">
    <source>
        <dbReference type="SAM" id="Coils"/>
    </source>
</evidence>
<dbReference type="EMBL" id="GG662455">
    <property type="protein sequence ID" value="EAS04113.2"/>
    <property type="molecule type" value="Genomic_DNA"/>
</dbReference>
<dbReference type="GO" id="GO:0042391">
    <property type="term" value="P:regulation of membrane potential"/>
    <property type="evidence" value="ECO:0007669"/>
    <property type="project" value="TreeGrafter"/>
</dbReference>
<dbReference type="InterPro" id="IPR000595">
    <property type="entry name" value="cNMP-bd_dom"/>
</dbReference>
<dbReference type="RefSeq" id="XP_001024358.2">
    <property type="nucleotide sequence ID" value="XM_001024358.2"/>
</dbReference>
<organism evidence="5 6">
    <name type="scientific">Tetrahymena thermophila (strain SB210)</name>
    <dbReference type="NCBI Taxonomy" id="312017"/>
    <lineage>
        <taxon>Eukaryota</taxon>
        <taxon>Sar</taxon>
        <taxon>Alveolata</taxon>
        <taxon>Ciliophora</taxon>
        <taxon>Intramacronucleata</taxon>
        <taxon>Oligohymenophorea</taxon>
        <taxon>Hymenostomatida</taxon>
        <taxon>Tetrahymenina</taxon>
        <taxon>Tetrahymenidae</taxon>
        <taxon>Tetrahymena</taxon>
    </lineage>
</organism>
<evidence type="ECO:0000256" key="3">
    <source>
        <dbReference type="SAM" id="Phobius"/>
    </source>
</evidence>
<keyword evidence="1" id="KW-0175">Coiled coil</keyword>
<dbReference type="PANTHER" id="PTHR10217">
    <property type="entry name" value="VOLTAGE AND LIGAND GATED POTASSIUM CHANNEL"/>
    <property type="match status" value="1"/>
</dbReference>
<dbReference type="SUPFAM" id="SSF81324">
    <property type="entry name" value="Voltage-gated potassium channels"/>
    <property type="match status" value="1"/>
</dbReference>
<dbReference type="Pfam" id="PF07885">
    <property type="entry name" value="Ion_trans_2"/>
    <property type="match status" value="1"/>
</dbReference>
<feature type="compositionally biased region" description="Polar residues" evidence="2">
    <location>
        <begin position="41"/>
        <end position="62"/>
    </location>
</feature>
<keyword evidence="3" id="KW-0472">Membrane</keyword>
<dbReference type="GO" id="GO:0005249">
    <property type="term" value="F:voltage-gated potassium channel activity"/>
    <property type="evidence" value="ECO:0007669"/>
    <property type="project" value="TreeGrafter"/>
</dbReference>
<feature type="region of interest" description="Disordered" evidence="2">
    <location>
        <begin position="1"/>
        <end position="75"/>
    </location>
</feature>
<sequence length="1569" mass="184680">MDTDRLDTEIPLTANNKNQEDELDLREGVQEIFSVDHKYQKQGSQKTSTNKESQEQLGSHEQTSSKSKQSKKQNYIDTSIKNIGLEYGDKQKIQKLDSISNQSSKQDHQQEASMFNIFMKGNFKDHENHKNNQDQINENKQEPIFKNKYNNEDFRLIDLDQIQNEDLTTGSPQFQMKNMNFENDETKNENDEPSEFDIQQFKIQVQKNQGNNNIDQQSQFNESEFLEYDGIEIKKIEIPKKTLQKSGIARYIENSLFNKGSNRESLQEDKFQDKNSTTKSVQQKTSLVNAEKCKQVEYIIKEPVKTQAIQNSKQQLFQDQKTSYQHNILNMKNDIKGKNLMQIKLNLLKEESNEDNISNNIRKSSLSEENQKNKFIKYKKIKLVRKMIKIFEKYNIIKRFVNVPAYYFRFLGDKASFFKQKNDDQNIIEKLKKKIVKFQSFDQEQEEKISRLILFQDIAFTQSLQPEQKFDTIFTLIPSILFLIDIYINFNLAFYLNGKLVVDRRQIALNYFFGYYWFDFIALALQISLDKSIPTLIYRLYQIKFELERLLSSFQIQVKYYYSYRVIRLVMELILSSHILACVFILAAAYSPSDDNWIYSNNLQNQPNKIIYLNSLYYIVVTVATIGYGDIHPVSSTEKMFLIFIAFITTGLFAYNVSTISSIVNDIVRKKLQTKRQILGLTQYMTERNISRQVQNQILEQLYYNMKTEKSSSTIIDKCLQHVSENLKGSLFNEYFGNILDTNKYFKRKFSKQFLKSIIPKFKEEVYSPGETLFAQGDTQQKLIYLRKGEVVLYLTQCDPVPIVQEYKENNWIGYEDFFTGAPKNCNAKCKDFVNIVYITRSDFLEVISSFPKDKEKFCMIKDKILFSNIPIKQSCNICHSIFHQIHSCPYVHYGKKKEYVISKSIYQLISKREPYEKRRNYKQNSLFKNEEVRYQLKNIRMQLLIMANGINTQEFQAKINEQDSILENCNLSLANYLENNKLTELINNQSKKNANKSQISNIADASGTKGEQQECPLECVEETEQLPECFTKFKVQKNQSQMNQKSDESDQICPEEIVSPVSIRKTNNSFKIDASIDQKGPQQIQTETSIMQNQSEVRTLGNEKEKQQMQVSSKKRIFYQISLNNEHKEKKQEQEKQIEEEINSYKQIKKQKKKQLIYFDKNKNPYKILPSQLESDKEFFQKYNTIRWQDNEIYVSDNEEDIIPSYSSFTQIDQDIEGNQSIGANLSIQTSAFKNKIYGQQLQYSDGQGYNLNIINEEINQEDLGDLETSILPFGLVKQRPNQSQLLNQILQKVDNIKAQQEQLRKEQQMKDQHIESKIRNTIQRTLTFSLKNIANVADDNQQSESSAKFLDIMSFGQRKTDEIEEVNEVEKIIKKIPRIQSEIQQPNMQQSNLIKFKDNQNNQILQSSQVNVEMKNTLKQDMAQIVQNVMQNSKQISFTSNQQKQFDQKEINNKLLDIQYQNKQAMQIYQEKKLKEKFELQFFLAFERQNNWKTYFPTQNLSYITQKIICKQKILENSQILYKNMNQKKSKFRRLSELVQQNKDKKASEKSSLKIKLQVPQPQKYKK</sequence>
<dbReference type="Proteomes" id="UP000009168">
    <property type="component" value="Unassembled WGS sequence"/>
</dbReference>
<protein>
    <submittedName>
        <fullName evidence="5">Cyclic nucleotide-binding domain protein</fullName>
    </submittedName>
</protein>
<dbReference type="InterPro" id="IPR014710">
    <property type="entry name" value="RmlC-like_jellyroll"/>
</dbReference>
<reference evidence="6" key="1">
    <citation type="journal article" date="2006" name="PLoS Biol.">
        <title>Macronuclear genome sequence of the ciliate Tetrahymena thermophila, a model eukaryote.</title>
        <authorList>
            <person name="Eisen J.A."/>
            <person name="Coyne R.S."/>
            <person name="Wu M."/>
            <person name="Wu D."/>
            <person name="Thiagarajan M."/>
            <person name="Wortman J.R."/>
            <person name="Badger J.H."/>
            <person name="Ren Q."/>
            <person name="Amedeo P."/>
            <person name="Jones K.M."/>
            <person name="Tallon L.J."/>
            <person name="Delcher A.L."/>
            <person name="Salzberg S.L."/>
            <person name="Silva J.C."/>
            <person name="Haas B.J."/>
            <person name="Majoros W.H."/>
            <person name="Farzad M."/>
            <person name="Carlton J.M."/>
            <person name="Smith R.K. Jr."/>
            <person name="Garg J."/>
            <person name="Pearlman R.E."/>
            <person name="Karrer K.M."/>
            <person name="Sun L."/>
            <person name="Manning G."/>
            <person name="Elde N.C."/>
            <person name="Turkewitz A.P."/>
            <person name="Asai D.J."/>
            <person name="Wilkes D.E."/>
            <person name="Wang Y."/>
            <person name="Cai H."/>
            <person name="Collins K."/>
            <person name="Stewart B.A."/>
            <person name="Lee S.R."/>
            <person name="Wilamowska K."/>
            <person name="Weinberg Z."/>
            <person name="Ruzzo W.L."/>
            <person name="Wloga D."/>
            <person name="Gaertig J."/>
            <person name="Frankel J."/>
            <person name="Tsao C.-C."/>
            <person name="Gorovsky M.A."/>
            <person name="Keeling P.J."/>
            <person name="Waller R.F."/>
            <person name="Patron N.J."/>
            <person name="Cherry J.M."/>
            <person name="Stover N.A."/>
            <person name="Krieger C.J."/>
            <person name="del Toro C."/>
            <person name="Ryder H.F."/>
            <person name="Williamson S.C."/>
            <person name="Barbeau R.A."/>
            <person name="Hamilton E.P."/>
            <person name="Orias E."/>
        </authorList>
    </citation>
    <scope>NUCLEOTIDE SEQUENCE [LARGE SCALE GENOMIC DNA]</scope>
    <source>
        <strain evidence="6">SB210</strain>
    </source>
</reference>
<dbReference type="SUPFAM" id="SSF51206">
    <property type="entry name" value="cAMP-binding domain-like"/>
    <property type="match status" value="1"/>
</dbReference>